<name>A0A2N0WC68_9GAMM</name>
<feature type="transmembrane region" description="Helical" evidence="1">
    <location>
        <begin position="103"/>
        <end position="121"/>
    </location>
</feature>
<evidence type="ECO:0000256" key="1">
    <source>
        <dbReference type="SAM" id="Phobius"/>
    </source>
</evidence>
<evidence type="ECO:0000313" key="2">
    <source>
        <dbReference type="EMBL" id="PKF32112.1"/>
    </source>
</evidence>
<accession>A0A2N0WC68</accession>
<feature type="transmembrane region" description="Helical" evidence="1">
    <location>
        <begin position="34"/>
        <end position="59"/>
    </location>
</feature>
<feature type="transmembrane region" description="Helical" evidence="1">
    <location>
        <begin position="71"/>
        <end position="91"/>
    </location>
</feature>
<evidence type="ECO:0000313" key="3">
    <source>
        <dbReference type="Proteomes" id="UP000233553"/>
    </source>
</evidence>
<dbReference type="Proteomes" id="UP000233553">
    <property type="component" value="Unassembled WGS sequence"/>
</dbReference>
<organism evidence="2 3">
    <name type="scientific">Acinetobacter proteolyticus</name>
    <dbReference type="NCBI Taxonomy" id="1776741"/>
    <lineage>
        <taxon>Bacteria</taxon>
        <taxon>Pseudomonadati</taxon>
        <taxon>Pseudomonadota</taxon>
        <taxon>Gammaproteobacteria</taxon>
        <taxon>Moraxellales</taxon>
        <taxon>Moraxellaceae</taxon>
        <taxon>Acinetobacter</taxon>
    </lineage>
</organism>
<keyword evidence="1" id="KW-0472">Membrane</keyword>
<comment type="caution">
    <text evidence="2">The sequence shown here is derived from an EMBL/GenBank/DDBJ whole genome shotgun (WGS) entry which is preliminary data.</text>
</comment>
<keyword evidence="1" id="KW-1133">Transmembrane helix</keyword>
<sequence>MNHSRNLLQLLIAITIYVVVLIGSLKALNLIDTQWLKIVISLTPILPAFVIAFVIIQQFKRFDELQQKIQLQALGISFIGTSLITFSYGFLENVGFPKLTMFIIWPMMAMLWSIATVVGTWKYR</sequence>
<feature type="transmembrane region" description="Helical" evidence="1">
    <location>
        <begin position="7"/>
        <end position="28"/>
    </location>
</feature>
<dbReference type="EMBL" id="PISJ01000018">
    <property type="protein sequence ID" value="PKF32112.1"/>
    <property type="molecule type" value="Genomic_DNA"/>
</dbReference>
<reference evidence="2 3" key="1">
    <citation type="submission" date="2017-12" db="EMBL/GenBank/DDBJ databases">
        <title>Draft Genome sequences of multiple microbial strains isolated from spacecraft associated surfaces.</title>
        <authorList>
            <person name="Seuylemezian A."/>
            <person name="Vaishampayan P."/>
            <person name="Venkateswaran K."/>
        </authorList>
    </citation>
    <scope>NUCLEOTIDE SEQUENCE [LARGE SCALE GENOMIC DNA]</scope>
    <source>
        <strain evidence="2 3">2P01AA</strain>
    </source>
</reference>
<keyword evidence="1" id="KW-0812">Transmembrane</keyword>
<dbReference type="AlphaFoldDB" id="A0A2N0WC68"/>
<protein>
    <submittedName>
        <fullName evidence="2">Uncharacterized protein</fullName>
    </submittedName>
</protein>
<proteinExistence type="predicted"/>
<dbReference type="RefSeq" id="WP_101237022.1">
    <property type="nucleotide sequence ID" value="NZ_PISJ01000018.1"/>
</dbReference>
<gene>
    <name evidence="2" type="ORF">CW311_14935</name>
</gene>